<sequence>MLKSDPHSSFLQCLGETHQKDRCKICCEFCPRTLKEREQQLKVILMEAALCPHSDPGSRDPTLMALSSMLSAPTPSMTSVPRKDSSKDTQHRHGSSWGPSDTRHRSHSPVPQKKKKPDDRSLTKPQEVRPQAGHSSASPSGAVLTPAHGRTLSADAAPCSSAFQGKASYDVKALPFALSIGPERNPGPTFSDVFSRLRHLGIAFRCASAPGTYGPDAFSSSIIVESGTVLSSDFGTSLHDVFTPISHACTVADVDLHAGTYGPGADVGTGPPPDPGGSCEHADAFPFCETDADAGYDAYGPSTVIGTPSNAAPGVT</sequence>
<evidence type="ECO:0000313" key="2">
    <source>
        <dbReference type="EMBL" id="EMP38046.1"/>
    </source>
</evidence>
<feature type="compositionally biased region" description="Basic and acidic residues" evidence="1">
    <location>
        <begin position="81"/>
        <end position="91"/>
    </location>
</feature>
<protein>
    <submittedName>
        <fullName evidence="2">Uncharacterized protein</fullName>
    </submittedName>
</protein>
<dbReference type="AlphaFoldDB" id="M7BJD7"/>
<dbReference type="Proteomes" id="UP000031443">
    <property type="component" value="Unassembled WGS sequence"/>
</dbReference>
<proteinExistence type="predicted"/>
<accession>M7BJD7</accession>
<keyword evidence="3" id="KW-1185">Reference proteome</keyword>
<name>M7BJD7_CHEMY</name>
<gene>
    <name evidence="2" type="ORF">UY3_04805</name>
</gene>
<evidence type="ECO:0000313" key="3">
    <source>
        <dbReference type="Proteomes" id="UP000031443"/>
    </source>
</evidence>
<dbReference type="EMBL" id="KB520915">
    <property type="protein sequence ID" value="EMP38046.1"/>
    <property type="molecule type" value="Genomic_DNA"/>
</dbReference>
<organism evidence="2 3">
    <name type="scientific">Chelonia mydas</name>
    <name type="common">Green sea-turtle</name>
    <name type="synonym">Chelonia agassizi</name>
    <dbReference type="NCBI Taxonomy" id="8469"/>
    <lineage>
        <taxon>Eukaryota</taxon>
        <taxon>Metazoa</taxon>
        <taxon>Chordata</taxon>
        <taxon>Craniata</taxon>
        <taxon>Vertebrata</taxon>
        <taxon>Euteleostomi</taxon>
        <taxon>Archelosauria</taxon>
        <taxon>Testudinata</taxon>
        <taxon>Testudines</taxon>
        <taxon>Cryptodira</taxon>
        <taxon>Durocryptodira</taxon>
        <taxon>Americhelydia</taxon>
        <taxon>Chelonioidea</taxon>
        <taxon>Cheloniidae</taxon>
        <taxon>Chelonia</taxon>
    </lineage>
</organism>
<reference evidence="3" key="1">
    <citation type="journal article" date="2013" name="Nat. Genet.">
        <title>The draft genomes of soft-shell turtle and green sea turtle yield insights into the development and evolution of the turtle-specific body plan.</title>
        <authorList>
            <person name="Wang Z."/>
            <person name="Pascual-Anaya J."/>
            <person name="Zadissa A."/>
            <person name="Li W."/>
            <person name="Niimura Y."/>
            <person name="Huang Z."/>
            <person name="Li C."/>
            <person name="White S."/>
            <person name="Xiong Z."/>
            <person name="Fang D."/>
            <person name="Wang B."/>
            <person name="Ming Y."/>
            <person name="Chen Y."/>
            <person name="Zheng Y."/>
            <person name="Kuraku S."/>
            <person name="Pignatelli M."/>
            <person name="Herrero J."/>
            <person name="Beal K."/>
            <person name="Nozawa M."/>
            <person name="Li Q."/>
            <person name="Wang J."/>
            <person name="Zhang H."/>
            <person name="Yu L."/>
            <person name="Shigenobu S."/>
            <person name="Wang J."/>
            <person name="Liu J."/>
            <person name="Flicek P."/>
            <person name="Searle S."/>
            <person name="Wang J."/>
            <person name="Kuratani S."/>
            <person name="Yin Y."/>
            <person name="Aken B."/>
            <person name="Zhang G."/>
            <person name="Irie N."/>
        </authorList>
    </citation>
    <scope>NUCLEOTIDE SEQUENCE [LARGE SCALE GENOMIC DNA]</scope>
</reference>
<evidence type="ECO:0000256" key="1">
    <source>
        <dbReference type="SAM" id="MobiDB-lite"/>
    </source>
</evidence>
<feature type="region of interest" description="Disordered" evidence="1">
    <location>
        <begin position="72"/>
        <end position="146"/>
    </location>
</feature>
<feature type="compositionally biased region" description="Basic residues" evidence="1">
    <location>
        <begin position="104"/>
        <end position="115"/>
    </location>
</feature>